<evidence type="ECO:0000259" key="1">
    <source>
        <dbReference type="Pfam" id="PF13649"/>
    </source>
</evidence>
<dbReference type="EMBL" id="JAAXOS010000008">
    <property type="protein sequence ID" value="NKY28019.1"/>
    <property type="molecule type" value="Genomic_DNA"/>
</dbReference>
<reference evidence="2 3" key="1">
    <citation type="submission" date="2020-04" db="EMBL/GenBank/DDBJ databases">
        <title>MicrobeNet Type strains.</title>
        <authorList>
            <person name="Nicholson A.C."/>
        </authorList>
    </citation>
    <scope>NUCLEOTIDE SEQUENCE [LARGE SCALE GENOMIC DNA]</scope>
    <source>
        <strain evidence="2 3">DSM 44956</strain>
    </source>
</reference>
<keyword evidence="2" id="KW-0489">Methyltransferase</keyword>
<dbReference type="SUPFAM" id="SSF53335">
    <property type="entry name" value="S-adenosyl-L-methionine-dependent methyltransferases"/>
    <property type="match status" value="1"/>
</dbReference>
<dbReference type="CDD" id="cd02440">
    <property type="entry name" value="AdoMet_MTases"/>
    <property type="match status" value="1"/>
</dbReference>
<protein>
    <submittedName>
        <fullName evidence="2">Class I SAM-dependent methyltransferase</fullName>
    </submittedName>
</protein>
<dbReference type="Proteomes" id="UP000540698">
    <property type="component" value="Unassembled WGS sequence"/>
</dbReference>
<evidence type="ECO:0000313" key="2">
    <source>
        <dbReference type="EMBL" id="NKY28019.1"/>
    </source>
</evidence>
<dbReference type="PANTHER" id="PTHR43591">
    <property type="entry name" value="METHYLTRANSFERASE"/>
    <property type="match status" value="1"/>
</dbReference>
<feature type="domain" description="Methyltransferase" evidence="1">
    <location>
        <begin position="57"/>
        <end position="150"/>
    </location>
</feature>
<proteinExistence type="predicted"/>
<dbReference type="InterPro" id="IPR029063">
    <property type="entry name" value="SAM-dependent_MTases_sf"/>
</dbReference>
<dbReference type="InterPro" id="IPR041698">
    <property type="entry name" value="Methyltransf_25"/>
</dbReference>
<name>A0A7X6L544_9NOCA</name>
<dbReference type="Gene3D" id="3.40.50.150">
    <property type="entry name" value="Vaccinia Virus protein VP39"/>
    <property type="match status" value="1"/>
</dbReference>
<evidence type="ECO:0000313" key="3">
    <source>
        <dbReference type="Proteomes" id="UP000540698"/>
    </source>
</evidence>
<keyword evidence="2" id="KW-0808">Transferase</keyword>
<dbReference type="Pfam" id="PF13649">
    <property type="entry name" value="Methyltransf_25"/>
    <property type="match status" value="1"/>
</dbReference>
<dbReference type="RefSeq" id="WP_063910224.1">
    <property type="nucleotide sequence ID" value="NZ_JAAXOS010000008.1"/>
</dbReference>
<accession>A0A7X6L544</accession>
<dbReference type="GO" id="GO:0008168">
    <property type="term" value="F:methyltransferase activity"/>
    <property type="evidence" value="ECO:0007669"/>
    <property type="project" value="UniProtKB-KW"/>
</dbReference>
<organism evidence="2 3">
    <name type="scientific">Nocardia gamkensis</name>
    <dbReference type="NCBI Taxonomy" id="352869"/>
    <lineage>
        <taxon>Bacteria</taxon>
        <taxon>Bacillati</taxon>
        <taxon>Actinomycetota</taxon>
        <taxon>Actinomycetes</taxon>
        <taxon>Mycobacteriales</taxon>
        <taxon>Nocardiaceae</taxon>
        <taxon>Nocardia</taxon>
    </lineage>
</organism>
<comment type="caution">
    <text evidence="2">The sequence shown here is derived from an EMBL/GenBank/DDBJ whole genome shotgun (WGS) entry which is preliminary data.</text>
</comment>
<dbReference type="AlphaFoldDB" id="A0A7X6L544"/>
<dbReference type="GO" id="GO:0032259">
    <property type="term" value="P:methylation"/>
    <property type="evidence" value="ECO:0007669"/>
    <property type="project" value="UniProtKB-KW"/>
</dbReference>
<sequence>MSGNEPQSAITSHAEVGVLLTQPRRYRAFKAAFLLDRGDRLNGRLAELARPAPGAHVVDIGCGPGDLALMLARRTGQVIGVDPSPQMIDYATARSRDVANCRFELGTAQALPLPDASADLVTSTFAMHHIPAPRRSDAVAQMFRVLRPGGRLLLADTYPTDPLRSAAVRVMARFAAHRTHDTDHDHDHDHGDPMAGVDIRRYRDMLRVNGFEDVEFVTVRPATGVLLATKP</sequence>
<keyword evidence="3" id="KW-1185">Reference proteome</keyword>
<gene>
    <name evidence="2" type="ORF">HGB38_17560</name>
</gene>
<dbReference type="PANTHER" id="PTHR43591:SF24">
    <property type="entry name" value="2-METHOXY-6-POLYPRENYL-1,4-BENZOQUINOL METHYLASE, MITOCHONDRIAL"/>
    <property type="match status" value="1"/>
</dbReference>